<reference evidence="1 2" key="1">
    <citation type="submission" date="2019-11" db="EMBL/GenBank/DDBJ databases">
        <authorList>
            <person name="Dong K."/>
        </authorList>
    </citation>
    <scope>NUCLEOTIDE SEQUENCE [LARGE SCALE GENOMIC DNA]</scope>
    <source>
        <strain evidence="1 2">NBRC 112902</strain>
    </source>
</reference>
<dbReference type="Proteomes" id="UP000449846">
    <property type="component" value="Unassembled WGS sequence"/>
</dbReference>
<evidence type="ECO:0000313" key="1">
    <source>
        <dbReference type="EMBL" id="MTH61170.1"/>
    </source>
</evidence>
<sequence length="127" mass="14396">MKIEIIEHRGIVTRINNDVTVTVEGPHREFRIDLSATVEDWTRRIGALDRIVKHEAKRNAEFYADGEASVDLLWIEYGFVSTTFENGVTASVDSSFVSLYMPVNDDFEDQETHWVAAAPVLRELLAA</sequence>
<keyword evidence="2" id="KW-1185">Reference proteome</keyword>
<accession>A0A844HMM4</accession>
<dbReference type="EMBL" id="WMIG01000013">
    <property type="protein sequence ID" value="MTH61170.1"/>
    <property type="molecule type" value="Genomic_DNA"/>
</dbReference>
<gene>
    <name evidence="1" type="ORF">GL300_18325</name>
</gene>
<organism evidence="1 2">
    <name type="scientific">Paracoccus litorisediminis</name>
    <dbReference type="NCBI Taxonomy" id="2006130"/>
    <lineage>
        <taxon>Bacteria</taxon>
        <taxon>Pseudomonadati</taxon>
        <taxon>Pseudomonadota</taxon>
        <taxon>Alphaproteobacteria</taxon>
        <taxon>Rhodobacterales</taxon>
        <taxon>Paracoccaceae</taxon>
        <taxon>Paracoccus</taxon>
    </lineage>
</organism>
<dbReference type="AlphaFoldDB" id="A0A844HMM4"/>
<proteinExistence type="predicted"/>
<dbReference type="RefSeq" id="WP_155041112.1">
    <property type="nucleotide sequence ID" value="NZ_WMIG01000013.1"/>
</dbReference>
<protein>
    <submittedName>
        <fullName evidence="1">Uncharacterized protein</fullName>
    </submittedName>
</protein>
<comment type="caution">
    <text evidence="1">The sequence shown here is derived from an EMBL/GenBank/DDBJ whole genome shotgun (WGS) entry which is preliminary data.</text>
</comment>
<name>A0A844HMM4_9RHOB</name>
<evidence type="ECO:0000313" key="2">
    <source>
        <dbReference type="Proteomes" id="UP000449846"/>
    </source>
</evidence>